<dbReference type="AlphaFoldDB" id="A0A8B6XAZ6"/>
<evidence type="ECO:0000313" key="5">
    <source>
        <dbReference type="Proteomes" id="UP000675920"/>
    </source>
</evidence>
<dbReference type="Pfam" id="PF00378">
    <property type="entry name" value="ECH_1"/>
    <property type="match status" value="1"/>
</dbReference>
<organism evidence="5 6">
    <name type="scientific">Derxia gummosa DSM 723</name>
    <dbReference type="NCBI Taxonomy" id="1121388"/>
    <lineage>
        <taxon>Bacteria</taxon>
        <taxon>Pseudomonadati</taxon>
        <taxon>Pseudomonadota</taxon>
        <taxon>Betaproteobacteria</taxon>
        <taxon>Burkholderiales</taxon>
        <taxon>Alcaligenaceae</taxon>
        <taxon>Derxia</taxon>
    </lineage>
</organism>
<dbReference type="PANTHER" id="PTHR11941">
    <property type="entry name" value="ENOYL-COA HYDRATASE-RELATED"/>
    <property type="match status" value="1"/>
</dbReference>
<evidence type="ECO:0000256" key="2">
    <source>
        <dbReference type="ARBA" id="ARBA00023239"/>
    </source>
</evidence>
<dbReference type="Proteomes" id="UP000675920">
    <property type="component" value="Unplaced"/>
</dbReference>
<keyword evidence="5" id="KW-1185">Reference proteome</keyword>
<dbReference type="Gene3D" id="1.10.12.10">
    <property type="entry name" value="Lyase 2-enoyl-coa Hydratase, Chain A, domain 2"/>
    <property type="match status" value="1"/>
</dbReference>
<feature type="region of interest" description="Disordered" evidence="4">
    <location>
        <begin position="271"/>
        <end position="298"/>
    </location>
</feature>
<dbReference type="GO" id="GO:0016829">
    <property type="term" value="F:lyase activity"/>
    <property type="evidence" value="ECO:0007669"/>
    <property type="project" value="UniProtKB-KW"/>
</dbReference>
<evidence type="ECO:0000313" key="6">
    <source>
        <dbReference type="RefSeq" id="WP_084545003.1"/>
    </source>
</evidence>
<dbReference type="Gene3D" id="3.90.226.10">
    <property type="entry name" value="2-enoyl-CoA Hydratase, Chain A, domain 1"/>
    <property type="match status" value="1"/>
</dbReference>
<dbReference type="InterPro" id="IPR029045">
    <property type="entry name" value="ClpP/crotonase-like_dom_sf"/>
</dbReference>
<keyword evidence="2" id="KW-0456">Lyase</keyword>
<accession>A0A8B6XAZ6</accession>
<feature type="region of interest" description="Disordered" evidence="4">
    <location>
        <begin position="1"/>
        <end position="37"/>
    </location>
</feature>
<reference evidence="6" key="1">
    <citation type="submission" date="2025-08" db="UniProtKB">
        <authorList>
            <consortium name="RefSeq"/>
        </authorList>
    </citation>
    <scope>IDENTIFICATION</scope>
</reference>
<comment type="similarity">
    <text evidence="1 3">Belongs to the enoyl-CoA hydratase/isomerase family.</text>
</comment>
<evidence type="ECO:0000256" key="1">
    <source>
        <dbReference type="ARBA" id="ARBA00005254"/>
    </source>
</evidence>
<dbReference type="PROSITE" id="PS00166">
    <property type="entry name" value="ENOYL_COA_HYDRATASE"/>
    <property type="match status" value="1"/>
</dbReference>
<name>A0A8B6XAZ6_9BURK</name>
<proteinExistence type="inferred from homology"/>
<dbReference type="InterPro" id="IPR014748">
    <property type="entry name" value="Enoyl-CoA_hydra_C"/>
</dbReference>
<dbReference type="PANTHER" id="PTHR11941:SF54">
    <property type="entry name" value="ENOYL-COA HYDRATASE, MITOCHONDRIAL"/>
    <property type="match status" value="1"/>
</dbReference>
<dbReference type="SUPFAM" id="SSF52096">
    <property type="entry name" value="ClpP/crotonase"/>
    <property type="match status" value="1"/>
</dbReference>
<dbReference type="CDD" id="cd06558">
    <property type="entry name" value="crotonase-like"/>
    <property type="match status" value="1"/>
</dbReference>
<protein>
    <submittedName>
        <fullName evidence="6">Enoyl-CoA hydratase-related protein</fullName>
    </submittedName>
</protein>
<feature type="compositionally biased region" description="Basic and acidic residues" evidence="4">
    <location>
        <begin position="9"/>
        <end position="19"/>
    </location>
</feature>
<sequence length="298" mass="31698">MSAPTLAEDPSRPIVDGDARVPPPALSPAPAAADARPPVRLDRDGHVARLTIDRPDALNAMDSHAHLALSRALDAIEADPDCWIVVLTGAGERAFSAGRDLKEVAREPLMDEAERAALAARWAGLRRLTDRHDFFRPVIARVNGMALGGGFELALACDVIVAAEHASFALPEPRRGLVAMAGGMHRLPRQLPLKLAMGMLLTGRPLAAREALAHGLVNEVVPAADLDVAVGRWVADMLACAPLSLQATKQCAMAGLGRPLAEAMAASYPLEARRKRSADSIEGPRAFAERRSPRWTGS</sequence>
<dbReference type="InterPro" id="IPR018376">
    <property type="entry name" value="Enoyl-CoA_hyd/isom_CS"/>
</dbReference>
<dbReference type="OrthoDB" id="9774843at2"/>
<dbReference type="RefSeq" id="WP_084545003.1">
    <property type="nucleotide sequence ID" value="NZ_AXWS01000013.1"/>
</dbReference>
<evidence type="ECO:0000256" key="4">
    <source>
        <dbReference type="SAM" id="MobiDB-lite"/>
    </source>
</evidence>
<evidence type="ECO:0000256" key="3">
    <source>
        <dbReference type="RuleBase" id="RU003707"/>
    </source>
</evidence>
<dbReference type="GO" id="GO:0006635">
    <property type="term" value="P:fatty acid beta-oxidation"/>
    <property type="evidence" value="ECO:0007669"/>
    <property type="project" value="TreeGrafter"/>
</dbReference>
<dbReference type="InterPro" id="IPR001753">
    <property type="entry name" value="Enoyl-CoA_hydra/iso"/>
</dbReference>